<dbReference type="AlphaFoldDB" id="A0AAD8NJ66"/>
<dbReference type="Gene3D" id="1.10.510.10">
    <property type="entry name" value="Transferase(Phosphotransferase) domain 1"/>
    <property type="match status" value="1"/>
</dbReference>
<proteinExistence type="predicted"/>
<reference evidence="1" key="1">
    <citation type="journal article" date="2023" name="bioRxiv">
        <title>Improved chromosome-level genome assembly for marigold (Tagetes erecta).</title>
        <authorList>
            <person name="Jiang F."/>
            <person name="Yuan L."/>
            <person name="Wang S."/>
            <person name="Wang H."/>
            <person name="Xu D."/>
            <person name="Wang A."/>
            <person name="Fan W."/>
        </authorList>
    </citation>
    <scope>NUCLEOTIDE SEQUENCE</scope>
    <source>
        <strain evidence="1">WSJ</strain>
        <tissue evidence="1">Leaf</tissue>
    </source>
</reference>
<comment type="caution">
    <text evidence="1">The sequence shown here is derived from an EMBL/GenBank/DDBJ whole genome shotgun (WGS) entry which is preliminary data.</text>
</comment>
<dbReference type="EMBL" id="JAUHHV010000010">
    <property type="protein sequence ID" value="KAK1410897.1"/>
    <property type="molecule type" value="Genomic_DNA"/>
</dbReference>
<dbReference type="GO" id="GO:0004714">
    <property type="term" value="F:transmembrane receptor protein tyrosine kinase activity"/>
    <property type="evidence" value="ECO:0007669"/>
    <property type="project" value="InterPro"/>
</dbReference>
<name>A0AAD8NJ66_TARER</name>
<evidence type="ECO:0000313" key="2">
    <source>
        <dbReference type="Proteomes" id="UP001229421"/>
    </source>
</evidence>
<dbReference type="Proteomes" id="UP001229421">
    <property type="component" value="Unassembled WGS sequence"/>
</dbReference>
<gene>
    <name evidence="1" type="ORF">QVD17_37439</name>
</gene>
<protein>
    <submittedName>
        <fullName evidence="1">Uncharacterized protein</fullName>
    </submittedName>
</protein>
<keyword evidence="2" id="KW-1185">Reference proteome</keyword>
<dbReference type="PANTHER" id="PTHR27003">
    <property type="entry name" value="OS07G0166700 PROTEIN"/>
    <property type="match status" value="1"/>
</dbReference>
<accession>A0AAD8NJ66</accession>
<dbReference type="PANTHER" id="PTHR27003:SF471">
    <property type="entry name" value="VASCULAR ENDOTHELIAL GROWTH FACTOR RECEPTOR 2 (VEGFR2)-RELATED"/>
    <property type="match status" value="1"/>
</dbReference>
<sequence length="172" mass="19594">MDQIIKELTEVLDLQWKYENSKHEMAADEGTSSNNLEISLSKIRSATNGFDKAYWVGSSGDKVLSGRVAYDSVYTNDNDMVLAPIARRRFNEQTLKELIDPKITEEDDNIFTLNRGPNEDSFEKFSEIAYKCLAETQTKRPTIEVVIEELQKALNLQGKTVVLSRKTVHKTM</sequence>
<organism evidence="1 2">
    <name type="scientific">Tagetes erecta</name>
    <name type="common">African marigold</name>
    <dbReference type="NCBI Taxonomy" id="13708"/>
    <lineage>
        <taxon>Eukaryota</taxon>
        <taxon>Viridiplantae</taxon>
        <taxon>Streptophyta</taxon>
        <taxon>Embryophyta</taxon>
        <taxon>Tracheophyta</taxon>
        <taxon>Spermatophyta</taxon>
        <taxon>Magnoliopsida</taxon>
        <taxon>eudicotyledons</taxon>
        <taxon>Gunneridae</taxon>
        <taxon>Pentapetalae</taxon>
        <taxon>asterids</taxon>
        <taxon>campanulids</taxon>
        <taxon>Asterales</taxon>
        <taxon>Asteraceae</taxon>
        <taxon>Asteroideae</taxon>
        <taxon>Heliantheae alliance</taxon>
        <taxon>Tageteae</taxon>
        <taxon>Tagetes</taxon>
    </lineage>
</organism>
<dbReference type="GO" id="GO:0005886">
    <property type="term" value="C:plasma membrane"/>
    <property type="evidence" value="ECO:0007669"/>
    <property type="project" value="TreeGrafter"/>
</dbReference>
<evidence type="ECO:0000313" key="1">
    <source>
        <dbReference type="EMBL" id="KAK1410897.1"/>
    </source>
</evidence>
<dbReference type="InterPro" id="IPR045272">
    <property type="entry name" value="ANXUR1/2-like"/>
</dbReference>
<dbReference type="GO" id="GO:0009506">
    <property type="term" value="C:plasmodesma"/>
    <property type="evidence" value="ECO:0007669"/>
    <property type="project" value="TreeGrafter"/>
</dbReference>